<keyword evidence="7 13" id="KW-0479">Metal-binding</keyword>
<dbReference type="RefSeq" id="WP_132009071.1">
    <property type="nucleotide sequence ID" value="NZ_SMFK01000017.1"/>
</dbReference>
<evidence type="ECO:0000313" key="18">
    <source>
        <dbReference type="EMBL" id="TDD94331.1"/>
    </source>
</evidence>
<comment type="cofactor">
    <cofactor evidence="13 16">
        <name>Zn(2+)</name>
        <dbReference type="ChEBI" id="CHEBI:29105"/>
    </cofactor>
    <text evidence="13 16">Binds 1 zinc ion.</text>
</comment>
<dbReference type="SUPFAM" id="SSF53927">
    <property type="entry name" value="Cytidine deaminase-like"/>
    <property type="match status" value="1"/>
</dbReference>
<dbReference type="EC" id="3.5.4.26" evidence="13"/>
<dbReference type="Gene3D" id="3.40.140.10">
    <property type="entry name" value="Cytidine Deaminase, domain 2"/>
    <property type="match status" value="1"/>
</dbReference>
<evidence type="ECO:0000313" key="19">
    <source>
        <dbReference type="Proteomes" id="UP000295479"/>
    </source>
</evidence>
<dbReference type="UniPathway" id="UPA00275">
    <property type="reaction ID" value="UER00401"/>
</dbReference>
<evidence type="ECO:0000256" key="10">
    <source>
        <dbReference type="ARBA" id="ARBA00022857"/>
    </source>
</evidence>
<dbReference type="InterPro" id="IPR004794">
    <property type="entry name" value="Eubact_RibD"/>
</dbReference>
<evidence type="ECO:0000256" key="14">
    <source>
        <dbReference type="PIRSR" id="PIRSR006769-1"/>
    </source>
</evidence>
<dbReference type="PROSITE" id="PS00903">
    <property type="entry name" value="CYT_DCMP_DEAMINASES_1"/>
    <property type="match status" value="1"/>
</dbReference>
<evidence type="ECO:0000256" key="9">
    <source>
        <dbReference type="ARBA" id="ARBA00022833"/>
    </source>
</evidence>
<dbReference type="PANTHER" id="PTHR38011:SF7">
    <property type="entry name" value="2,5-DIAMINO-6-RIBOSYLAMINO-4(3H)-PYRIMIDINONE 5'-PHOSPHATE REDUCTASE"/>
    <property type="match status" value="1"/>
</dbReference>
<dbReference type="OrthoDB" id="9800865at2"/>
<feature type="binding site" evidence="15">
    <location>
        <position position="213"/>
    </location>
    <ligand>
        <name>substrate</name>
    </ligand>
</feature>
<accession>A0A4R5C3S3</accession>
<dbReference type="SUPFAM" id="SSF53597">
    <property type="entry name" value="Dihydrofolate reductase-like"/>
    <property type="match status" value="1"/>
</dbReference>
<dbReference type="FunFam" id="3.40.140.10:FF:000025">
    <property type="entry name" value="Riboflavin biosynthesis protein RibD"/>
    <property type="match status" value="1"/>
</dbReference>
<dbReference type="CDD" id="cd01284">
    <property type="entry name" value="Riboflavin_deaminase-reductase"/>
    <property type="match status" value="1"/>
</dbReference>
<evidence type="ECO:0000256" key="11">
    <source>
        <dbReference type="ARBA" id="ARBA00023002"/>
    </source>
</evidence>
<evidence type="ECO:0000256" key="13">
    <source>
        <dbReference type="PIRNR" id="PIRNR006769"/>
    </source>
</evidence>
<evidence type="ECO:0000256" key="4">
    <source>
        <dbReference type="ARBA" id="ARBA00005259"/>
    </source>
</evidence>
<keyword evidence="9 13" id="KW-0862">Zinc</keyword>
<feature type="binding site" evidence="15">
    <location>
        <position position="176"/>
    </location>
    <ligand>
        <name>NADP(+)</name>
        <dbReference type="ChEBI" id="CHEBI:58349"/>
    </ligand>
</feature>
<dbReference type="GO" id="GO:0009231">
    <property type="term" value="P:riboflavin biosynthetic process"/>
    <property type="evidence" value="ECO:0007669"/>
    <property type="project" value="UniProtKB-UniPathway"/>
</dbReference>
<keyword evidence="12" id="KW-0511">Multifunctional enzyme</keyword>
<evidence type="ECO:0000256" key="1">
    <source>
        <dbReference type="ARBA" id="ARBA00002151"/>
    </source>
</evidence>
<dbReference type="PROSITE" id="PS51747">
    <property type="entry name" value="CYT_DCMP_DEAMINASES_2"/>
    <property type="match status" value="1"/>
</dbReference>
<feature type="binding site" evidence="15">
    <location>
        <position position="202"/>
    </location>
    <ligand>
        <name>NADP(+)</name>
        <dbReference type="ChEBI" id="CHEBI:58349"/>
    </ligand>
</feature>
<feature type="binding site" evidence="15">
    <location>
        <position position="157"/>
    </location>
    <ligand>
        <name>NADP(+)</name>
        <dbReference type="ChEBI" id="CHEBI:58349"/>
    </ligand>
</feature>
<dbReference type="PIRSF" id="PIRSF006769">
    <property type="entry name" value="RibD"/>
    <property type="match status" value="1"/>
</dbReference>
<organism evidence="18 19">
    <name type="scientific">Flavobacterium cellulosilyticum</name>
    <dbReference type="NCBI Taxonomy" id="2541731"/>
    <lineage>
        <taxon>Bacteria</taxon>
        <taxon>Pseudomonadati</taxon>
        <taxon>Bacteroidota</taxon>
        <taxon>Flavobacteriia</taxon>
        <taxon>Flavobacteriales</taxon>
        <taxon>Flavobacteriaceae</taxon>
        <taxon>Flavobacterium</taxon>
    </lineage>
</organism>
<feature type="active site" description="Proton donor" evidence="14">
    <location>
        <position position="53"/>
    </location>
</feature>
<protein>
    <recommendedName>
        <fullName evidence="13">Riboflavin biosynthesis protein RibD</fullName>
    </recommendedName>
    <domain>
        <recommendedName>
            <fullName evidence="13">Diaminohydroxyphosphoribosylaminopyrimidine deaminase</fullName>
            <shortName evidence="13">DRAP deaminase</shortName>
            <ecNumber evidence="13">3.5.4.26</ecNumber>
        </recommendedName>
        <alternativeName>
            <fullName evidence="13">Riboflavin-specific deaminase</fullName>
        </alternativeName>
    </domain>
    <domain>
        <recommendedName>
            <fullName evidence="13">5-amino-6-(5-phosphoribosylamino)uracil reductase</fullName>
            <ecNumber evidence="13">1.1.1.193</ecNumber>
        </recommendedName>
        <alternativeName>
            <fullName evidence="13">HTP reductase</fullName>
        </alternativeName>
    </domain>
</protein>
<dbReference type="EMBL" id="SMFK01000017">
    <property type="protein sequence ID" value="TDD94331.1"/>
    <property type="molecule type" value="Genomic_DNA"/>
</dbReference>
<evidence type="ECO:0000256" key="8">
    <source>
        <dbReference type="ARBA" id="ARBA00022801"/>
    </source>
</evidence>
<dbReference type="InterPro" id="IPR024072">
    <property type="entry name" value="DHFR-like_dom_sf"/>
</dbReference>
<comment type="function">
    <text evidence="1 13">Converts 2,5-diamino-6-(ribosylamino)-4(3h)-pyrimidinone 5'-phosphate into 5-amino-6-(ribosylamino)-2,4(1h,3h)-pyrimidinedione 5'-phosphate.</text>
</comment>
<dbReference type="InterPro" id="IPR002734">
    <property type="entry name" value="RibDG_C"/>
</dbReference>
<feature type="binding site" evidence="16">
    <location>
        <position position="87"/>
    </location>
    <ligand>
        <name>Zn(2+)</name>
        <dbReference type="ChEBI" id="CHEBI:29105"/>
        <note>catalytic</note>
    </ligand>
</feature>
<comment type="pathway">
    <text evidence="3 13">Cofactor biosynthesis; riboflavin biosynthesis; 5-amino-6-(D-ribitylamino)uracil from GTP: step 3/4.</text>
</comment>
<comment type="similarity">
    <text evidence="5 13">In the C-terminal section; belongs to the HTP reductase family.</text>
</comment>
<feature type="binding site" evidence="15">
    <location>
        <position position="206"/>
    </location>
    <ligand>
        <name>substrate</name>
    </ligand>
</feature>
<keyword evidence="19" id="KW-1185">Reference proteome</keyword>
<feature type="binding site" evidence="15">
    <location>
        <position position="289"/>
    </location>
    <ligand>
        <name>substrate</name>
    </ligand>
</feature>
<comment type="similarity">
    <text evidence="4 13">In the N-terminal section; belongs to the cytidine and deoxycytidylate deaminase family.</text>
</comment>
<gene>
    <name evidence="18" type="primary">ribD</name>
    <name evidence="18" type="ORF">E0F76_17155</name>
</gene>
<evidence type="ECO:0000256" key="16">
    <source>
        <dbReference type="PIRSR" id="PIRSR006769-3"/>
    </source>
</evidence>
<comment type="pathway">
    <text evidence="2 13">Cofactor biosynthesis; riboflavin biosynthesis; 5-amino-6-(D-ribitylamino)uracil from GTP: step 2/4.</text>
</comment>
<keyword evidence="6 13" id="KW-0686">Riboflavin biosynthesis</keyword>
<feature type="domain" description="CMP/dCMP-type deaminase" evidence="17">
    <location>
        <begin position="2"/>
        <end position="126"/>
    </location>
</feature>
<dbReference type="InterPro" id="IPR050765">
    <property type="entry name" value="Riboflavin_Biosynth_HTPR"/>
</dbReference>
<dbReference type="InterPro" id="IPR016193">
    <property type="entry name" value="Cytidine_deaminase-like"/>
</dbReference>
<dbReference type="GO" id="GO:0008835">
    <property type="term" value="F:diaminohydroxyphosphoribosylaminopyrimidine deaminase activity"/>
    <property type="evidence" value="ECO:0007669"/>
    <property type="project" value="UniProtKB-EC"/>
</dbReference>
<dbReference type="InterPro" id="IPR002125">
    <property type="entry name" value="CMP_dCMP_dom"/>
</dbReference>
<keyword evidence="10 13" id="KW-0521">NADP</keyword>
<evidence type="ECO:0000256" key="3">
    <source>
        <dbReference type="ARBA" id="ARBA00004910"/>
    </source>
</evidence>
<comment type="catalytic activity">
    <reaction evidence="13">
        <text>2,5-diamino-6-hydroxy-4-(5-phosphoribosylamino)-pyrimidine + H2O + H(+) = 5-amino-6-(5-phospho-D-ribosylamino)uracil + NH4(+)</text>
        <dbReference type="Rhea" id="RHEA:21868"/>
        <dbReference type="ChEBI" id="CHEBI:15377"/>
        <dbReference type="ChEBI" id="CHEBI:15378"/>
        <dbReference type="ChEBI" id="CHEBI:28938"/>
        <dbReference type="ChEBI" id="CHEBI:58453"/>
        <dbReference type="ChEBI" id="CHEBI:58614"/>
        <dbReference type="EC" id="3.5.4.26"/>
    </reaction>
</comment>
<comment type="catalytic activity">
    <reaction evidence="13">
        <text>5-amino-6-(5-phospho-D-ribitylamino)uracil + NADP(+) = 5-amino-6-(5-phospho-D-ribosylamino)uracil + NADPH + H(+)</text>
        <dbReference type="Rhea" id="RHEA:17845"/>
        <dbReference type="ChEBI" id="CHEBI:15378"/>
        <dbReference type="ChEBI" id="CHEBI:57783"/>
        <dbReference type="ChEBI" id="CHEBI:58349"/>
        <dbReference type="ChEBI" id="CHEBI:58421"/>
        <dbReference type="ChEBI" id="CHEBI:58453"/>
        <dbReference type="EC" id="1.1.1.193"/>
    </reaction>
</comment>
<evidence type="ECO:0000256" key="2">
    <source>
        <dbReference type="ARBA" id="ARBA00004882"/>
    </source>
</evidence>
<dbReference type="Proteomes" id="UP000295479">
    <property type="component" value="Unassembled WGS sequence"/>
</dbReference>
<feature type="binding site" evidence="15">
    <location>
        <position position="190"/>
    </location>
    <ligand>
        <name>substrate</name>
    </ligand>
</feature>
<dbReference type="GO" id="GO:0008270">
    <property type="term" value="F:zinc ion binding"/>
    <property type="evidence" value="ECO:0007669"/>
    <property type="project" value="InterPro"/>
</dbReference>
<dbReference type="AlphaFoldDB" id="A0A4R5C3S3"/>
<dbReference type="EC" id="1.1.1.193" evidence="13"/>
<reference evidence="18 19" key="1">
    <citation type="submission" date="2019-03" db="EMBL/GenBank/DDBJ databases">
        <title>Flavobacterium AR-3-4 sp. nov. isolated from arctic soil.</title>
        <authorList>
            <person name="Chaudhary D.K."/>
        </authorList>
    </citation>
    <scope>NUCLEOTIDE SEQUENCE [LARGE SCALE GENOMIC DNA]</scope>
    <source>
        <strain evidence="18 19">AR-3-4</strain>
    </source>
</reference>
<dbReference type="Pfam" id="PF00383">
    <property type="entry name" value="dCMP_cyt_deam_1"/>
    <property type="match status" value="1"/>
</dbReference>
<keyword evidence="8 13" id="KW-0378">Hydrolase</keyword>
<sequence>MDTDEKYMRRCIELAKNGLGTTYPNPMVGSVIVCEGKIIGEGWHLKSGEPHAEVNAVNSVKNKSLLKKATIYVSLEPCSHFGKTPPCCDLIIENEIPSIVIGTVDPNIKVAGNGIKKLIDSGKKVTVGVLEIECQELNKRFFTFHNKKRPYIILKWAESLDGFIAPISKLEQKPVWITNEFSRQLVHKWRSEEQAILVGTQTAIDDNPKLDVRDWSGKNPVRIVLDQHHRIPEGHHIYDKHVRTIVLTNSSNAINKENTIFEIIDFKQNISKQIVDLLYKHQIQSVIIEGGRQTLQSFIDENLWDESRIFTGKTSIGKGIKAPFFPIMNTEKHTYNEDELRISRNYD</sequence>
<evidence type="ECO:0000259" key="17">
    <source>
        <dbReference type="PROSITE" id="PS51747"/>
    </source>
</evidence>
<dbReference type="NCBIfam" id="TIGR00326">
    <property type="entry name" value="eubact_ribD"/>
    <property type="match status" value="1"/>
</dbReference>
<feature type="binding site" evidence="15">
    <location>
        <begin position="291"/>
        <end position="297"/>
    </location>
    <ligand>
        <name>NADP(+)</name>
        <dbReference type="ChEBI" id="CHEBI:58349"/>
    </ligand>
</feature>
<evidence type="ECO:0000256" key="6">
    <source>
        <dbReference type="ARBA" id="ARBA00022619"/>
    </source>
</evidence>
<dbReference type="Pfam" id="PF01872">
    <property type="entry name" value="RibD_C"/>
    <property type="match status" value="1"/>
</dbReference>
<name>A0A4R5C3S3_9FLAO</name>
<dbReference type="Gene3D" id="3.40.430.10">
    <property type="entry name" value="Dihydrofolate Reductase, subunit A"/>
    <property type="match status" value="1"/>
</dbReference>
<evidence type="ECO:0000256" key="7">
    <source>
        <dbReference type="ARBA" id="ARBA00022723"/>
    </source>
</evidence>
<feature type="binding site" evidence="15">
    <location>
        <position position="210"/>
    </location>
    <ligand>
        <name>substrate</name>
    </ligand>
</feature>
<proteinExistence type="inferred from homology"/>
<evidence type="ECO:0000256" key="15">
    <source>
        <dbReference type="PIRSR" id="PIRSR006769-2"/>
    </source>
</evidence>
<keyword evidence="11 13" id="KW-0560">Oxidoreductase</keyword>
<evidence type="ECO:0000256" key="5">
    <source>
        <dbReference type="ARBA" id="ARBA00007417"/>
    </source>
</evidence>
<dbReference type="InterPro" id="IPR016192">
    <property type="entry name" value="APOBEC/CMP_deaminase_Zn-bd"/>
</dbReference>
<feature type="binding site" evidence="16">
    <location>
        <position position="78"/>
    </location>
    <ligand>
        <name>Zn(2+)</name>
        <dbReference type="ChEBI" id="CHEBI:29105"/>
        <note>catalytic</note>
    </ligand>
</feature>
<feature type="binding site" evidence="16">
    <location>
        <position position="51"/>
    </location>
    <ligand>
        <name>Zn(2+)</name>
        <dbReference type="ChEBI" id="CHEBI:29105"/>
        <note>catalytic</note>
    </ligand>
</feature>
<comment type="caution">
    <text evidence="18">The sequence shown here is derived from an EMBL/GenBank/DDBJ whole genome shotgun (WGS) entry which is preliminary data.</text>
</comment>
<dbReference type="PANTHER" id="PTHR38011">
    <property type="entry name" value="DIHYDROFOLATE REDUCTASE FAMILY PROTEIN (AFU_ORTHOLOGUE AFUA_8G06820)"/>
    <property type="match status" value="1"/>
</dbReference>
<evidence type="ECO:0000256" key="12">
    <source>
        <dbReference type="ARBA" id="ARBA00023268"/>
    </source>
</evidence>
<dbReference type="GO" id="GO:0008703">
    <property type="term" value="F:5-amino-6-(5-phosphoribosylamino)uracil reductase activity"/>
    <property type="evidence" value="ECO:0007669"/>
    <property type="project" value="UniProtKB-EC"/>
</dbReference>